<sequence length="84" mass="9168">MVLISDKYLKVAVVGLPSRSNFTLAFAWHTVNHAAPLDLLLFSSVSAYTIFQELYVNDVSQGHTTGIRVVESNSPVLDVNSDGM</sequence>
<comment type="caution">
    <text evidence="1">The sequence shown here is derived from an EMBL/GenBank/DDBJ whole genome shotgun (WGS) entry which is preliminary data.</text>
</comment>
<accession>A0ABR3FKX5</accession>
<gene>
    <name evidence="1" type="ORF">V5O48_006256</name>
</gene>
<name>A0ABR3FKX5_9AGAR</name>
<reference evidence="1 2" key="1">
    <citation type="submission" date="2024-02" db="EMBL/GenBank/DDBJ databases">
        <title>A draft genome for the cacao thread blight pathogen Marasmius crinis-equi.</title>
        <authorList>
            <person name="Cohen S.P."/>
            <person name="Baruah I.K."/>
            <person name="Amoako-Attah I."/>
            <person name="Bukari Y."/>
            <person name="Meinhardt L.W."/>
            <person name="Bailey B.A."/>
        </authorList>
    </citation>
    <scope>NUCLEOTIDE SEQUENCE [LARGE SCALE GENOMIC DNA]</scope>
    <source>
        <strain evidence="1 2">GH-76</strain>
    </source>
</reference>
<organism evidence="1 2">
    <name type="scientific">Marasmius crinis-equi</name>
    <dbReference type="NCBI Taxonomy" id="585013"/>
    <lineage>
        <taxon>Eukaryota</taxon>
        <taxon>Fungi</taxon>
        <taxon>Dikarya</taxon>
        <taxon>Basidiomycota</taxon>
        <taxon>Agaricomycotina</taxon>
        <taxon>Agaricomycetes</taxon>
        <taxon>Agaricomycetidae</taxon>
        <taxon>Agaricales</taxon>
        <taxon>Marasmiineae</taxon>
        <taxon>Marasmiaceae</taxon>
        <taxon>Marasmius</taxon>
    </lineage>
</organism>
<proteinExistence type="predicted"/>
<dbReference type="EMBL" id="JBAHYK010000280">
    <property type="protein sequence ID" value="KAL0575722.1"/>
    <property type="molecule type" value="Genomic_DNA"/>
</dbReference>
<dbReference type="Proteomes" id="UP001465976">
    <property type="component" value="Unassembled WGS sequence"/>
</dbReference>
<evidence type="ECO:0000313" key="1">
    <source>
        <dbReference type="EMBL" id="KAL0575722.1"/>
    </source>
</evidence>
<evidence type="ECO:0000313" key="2">
    <source>
        <dbReference type="Proteomes" id="UP001465976"/>
    </source>
</evidence>
<keyword evidence="2" id="KW-1185">Reference proteome</keyword>
<protein>
    <submittedName>
        <fullName evidence="1">Uncharacterized protein</fullName>
    </submittedName>
</protein>
<dbReference type="Gene3D" id="2.70.50.70">
    <property type="match status" value="1"/>
</dbReference>